<accession>A0A9X7W2J6</accession>
<dbReference type="Gene3D" id="3.40.1440.10">
    <property type="entry name" value="GIY-YIG endonuclease"/>
    <property type="match status" value="1"/>
</dbReference>
<dbReference type="RefSeq" id="WP_206658493.1">
    <property type="nucleotide sequence ID" value="NZ_CP071182.1"/>
</dbReference>
<dbReference type="EMBL" id="CP071182">
    <property type="protein sequence ID" value="QSO49180.1"/>
    <property type="molecule type" value="Genomic_DNA"/>
</dbReference>
<name>A0A9X7W2J6_9BACL</name>
<proteinExistence type="predicted"/>
<reference evidence="2 3" key="1">
    <citation type="submission" date="2021-02" db="EMBL/GenBank/DDBJ databases">
        <title>Alicyclobacillus curvatus sp. nov. and Alicyclobacillus mengziensis sp. nov., two acidophilic bacteria isolated from acid mine drainage.</title>
        <authorList>
            <person name="Huang Y."/>
        </authorList>
    </citation>
    <scope>NUCLEOTIDE SEQUENCE [LARGE SCALE GENOMIC DNA]</scope>
    <source>
        <strain evidence="2 3">S30H14</strain>
    </source>
</reference>
<dbReference type="CDD" id="cd00719">
    <property type="entry name" value="GIY-YIG_SF"/>
    <property type="match status" value="1"/>
</dbReference>
<protein>
    <submittedName>
        <fullName evidence="2">GIY-YIG nuclease family protein</fullName>
    </submittedName>
</protein>
<dbReference type="Proteomes" id="UP000663505">
    <property type="component" value="Chromosome"/>
</dbReference>
<evidence type="ECO:0000256" key="1">
    <source>
        <dbReference type="SAM" id="MobiDB-lite"/>
    </source>
</evidence>
<dbReference type="KEGG" id="afx:JZ786_09805"/>
<evidence type="ECO:0000313" key="2">
    <source>
        <dbReference type="EMBL" id="QSO49180.1"/>
    </source>
</evidence>
<feature type="region of interest" description="Disordered" evidence="1">
    <location>
        <begin position="87"/>
        <end position="110"/>
    </location>
</feature>
<dbReference type="SUPFAM" id="SSF82771">
    <property type="entry name" value="GIY-YIG endonuclease"/>
    <property type="match status" value="1"/>
</dbReference>
<evidence type="ECO:0000313" key="3">
    <source>
        <dbReference type="Proteomes" id="UP000663505"/>
    </source>
</evidence>
<gene>
    <name evidence="2" type="ORF">JZ786_09805</name>
</gene>
<keyword evidence="3" id="KW-1185">Reference proteome</keyword>
<feature type="compositionally biased region" description="Basic and acidic residues" evidence="1">
    <location>
        <begin position="90"/>
        <end position="101"/>
    </location>
</feature>
<dbReference type="AlphaFoldDB" id="A0A9X7W2J6"/>
<organism evidence="2 3">
    <name type="scientific">Alicyclobacillus mengziensis</name>
    <dbReference type="NCBI Taxonomy" id="2931921"/>
    <lineage>
        <taxon>Bacteria</taxon>
        <taxon>Bacillati</taxon>
        <taxon>Bacillota</taxon>
        <taxon>Bacilli</taxon>
        <taxon>Bacillales</taxon>
        <taxon>Alicyclobacillaceae</taxon>
        <taxon>Alicyclobacillus</taxon>
    </lineage>
</organism>
<dbReference type="InterPro" id="IPR035901">
    <property type="entry name" value="GIY-YIG_endonuc_sf"/>
</dbReference>
<sequence length="110" mass="12384">MADYTSYIKYTEDNVRSNVPESGGVYKIGKEKPNDTSKVSVVYVGKSDNLQRRLLEHLSNTESNDCLKKKVSSGNLWIAWTVISGSAQRTAEETDRIEHFSPECNTQHNS</sequence>